<keyword evidence="1" id="KW-0732">Signal</keyword>
<dbReference type="RefSeq" id="WP_160907437.1">
    <property type="nucleotide sequence ID" value="NZ_WVHS01000003.1"/>
</dbReference>
<dbReference type="AlphaFoldDB" id="A0A7K1XZP2"/>
<dbReference type="Gene3D" id="3.30.530.80">
    <property type="match status" value="1"/>
</dbReference>
<dbReference type="Proteomes" id="UP000451233">
    <property type="component" value="Unassembled WGS sequence"/>
</dbReference>
<proteinExistence type="predicted"/>
<accession>A0A7K1XZP2</accession>
<protein>
    <recommendedName>
        <fullName evidence="4">DUF4468 domain-containing protein</fullName>
    </recommendedName>
</protein>
<evidence type="ECO:0000256" key="1">
    <source>
        <dbReference type="SAM" id="SignalP"/>
    </source>
</evidence>
<dbReference type="EMBL" id="WVHS01000003">
    <property type="protein sequence ID" value="MXV16443.1"/>
    <property type="molecule type" value="Genomic_DNA"/>
</dbReference>
<organism evidence="2 3">
    <name type="scientific">Hufsiella ginkgonis</name>
    <dbReference type="NCBI Taxonomy" id="2695274"/>
    <lineage>
        <taxon>Bacteria</taxon>
        <taxon>Pseudomonadati</taxon>
        <taxon>Bacteroidota</taxon>
        <taxon>Sphingobacteriia</taxon>
        <taxon>Sphingobacteriales</taxon>
        <taxon>Sphingobacteriaceae</taxon>
        <taxon>Hufsiella</taxon>
    </lineage>
</organism>
<reference evidence="2 3" key="1">
    <citation type="submission" date="2019-11" db="EMBL/GenBank/DDBJ databases">
        <title>Pedobacter sp. HMF7056 Genome sequencing and assembly.</title>
        <authorList>
            <person name="Kang H."/>
            <person name="Kim H."/>
            <person name="Joh K."/>
        </authorList>
    </citation>
    <scope>NUCLEOTIDE SEQUENCE [LARGE SCALE GENOMIC DNA]</scope>
    <source>
        <strain evidence="2 3">HMF7056</strain>
    </source>
</reference>
<feature type="chain" id="PRO_5029898559" description="DUF4468 domain-containing protein" evidence="1">
    <location>
        <begin position="19"/>
        <end position="172"/>
    </location>
</feature>
<comment type="caution">
    <text evidence="2">The sequence shown here is derived from an EMBL/GenBank/DDBJ whole genome shotgun (WGS) entry which is preliminary data.</text>
</comment>
<keyword evidence="3" id="KW-1185">Reference proteome</keyword>
<evidence type="ECO:0008006" key="4">
    <source>
        <dbReference type="Google" id="ProtNLM"/>
    </source>
</evidence>
<name>A0A7K1XZP2_9SPHI</name>
<evidence type="ECO:0000313" key="3">
    <source>
        <dbReference type="Proteomes" id="UP000451233"/>
    </source>
</evidence>
<feature type="signal peptide" evidence="1">
    <location>
        <begin position="1"/>
        <end position="18"/>
    </location>
</feature>
<sequence>MKKLIFFLPLFMAIHSFAQKDSIIRMPIKKGIVFYERSFPVNGTRDDAYKKALSWFKASFKGKDQGLQHAGKLSGRISGSTIFKLTTSESGNYFWVKPEIAILVRNDSCIFQAYNFYVNPIMPGVTHEYSEIEYRWWDYKNGKPWKRDDQLLFKGIDDYMNQLISGLHQEIK</sequence>
<gene>
    <name evidence="2" type="ORF">GS398_14110</name>
</gene>
<evidence type="ECO:0000313" key="2">
    <source>
        <dbReference type="EMBL" id="MXV16443.1"/>
    </source>
</evidence>